<comment type="catalytic activity">
    <reaction evidence="11">
        <text>a tRNA precursor + 2 CTP + ATP = a tRNA with a 3' CCA end + 3 diphosphate</text>
        <dbReference type="Rhea" id="RHEA:14433"/>
        <dbReference type="Rhea" id="RHEA-COMP:10465"/>
        <dbReference type="Rhea" id="RHEA-COMP:10468"/>
        <dbReference type="ChEBI" id="CHEBI:30616"/>
        <dbReference type="ChEBI" id="CHEBI:33019"/>
        <dbReference type="ChEBI" id="CHEBI:37563"/>
        <dbReference type="ChEBI" id="CHEBI:74896"/>
        <dbReference type="ChEBI" id="CHEBI:83071"/>
        <dbReference type="EC" id="2.7.7.72"/>
    </reaction>
</comment>
<evidence type="ECO:0000313" key="16">
    <source>
        <dbReference type="Proteomes" id="UP000255326"/>
    </source>
</evidence>
<evidence type="ECO:0000256" key="3">
    <source>
        <dbReference type="ARBA" id="ARBA00022694"/>
    </source>
</evidence>
<evidence type="ECO:0000256" key="11">
    <source>
        <dbReference type="HAMAP-Rule" id="MF_01263"/>
    </source>
</evidence>
<feature type="binding site" evidence="11">
    <location>
        <position position="111"/>
    </location>
    <ligand>
        <name>CTP</name>
        <dbReference type="ChEBI" id="CHEBI:37563"/>
    </ligand>
</feature>
<dbReference type="PANTHER" id="PTHR46173">
    <property type="entry name" value="CCA TRNA NUCLEOTIDYLTRANSFERASE 1, MITOCHONDRIAL"/>
    <property type="match status" value="1"/>
</dbReference>
<dbReference type="GO" id="GO:0000049">
    <property type="term" value="F:tRNA binding"/>
    <property type="evidence" value="ECO:0007669"/>
    <property type="project" value="UniProtKB-UniRule"/>
</dbReference>
<comment type="subunit">
    <text evidence="11">Homodimer.</text>
</comment>
<evidence type="ECO:0000256" key="1">
    <source>
        <dbReference type="ARBA" id="ARBA00001946"/>
    </source>
</evidence>
<feature type="binding site" evidence="11">
    <location>
        <position position="160"/>
    </location>
    <ligand>
        <name>ATP</name>
        <dbReference type="ChEBI" id="CHEBI:30616"/>
    </ligand>
</feature>
<dbReference type="GO" id="GO:0001680">
    <property type="term" value="P:tRNA 3'-terminal CCA addition"/>
    <property type="evidence" value="ECO:0007669"/>
    <property type="project" value="UniProtKB-UniRule"/>
</dbReference>
<dbReference type="EC" id="2.7.7.72" evidence="11"/>
<keyword evidence="10 11" id="KW-0694">RNA-binding</keyword>
<gene>
    <name evidence="11" type="primary">cca</name>
    <name evidence="15" type="ORF">DFR59_10465</name>
</gene>
<dbReference type="EMBL" id="QQAY01000004">
    <property type="protein sequence ID" value="RDI43015.1"/>
    <property type="molecule type" value="Genomic_DNA"/>
</dbReference>
<feature type="binding site" evidence="11">
    <location>
        <position position="40"/>
    </location>
    <ligand>
        <name>Mg(2+)</name>
        <dbReference type="ChEBI" id="CHEBI:18420"/>
    </ligand>
</feature>
<feature type="binding site" evidence="11">
    <location>
        <position position="30"/>
    </location>
    <ligand>
        <name>CTP</name>
        <dbReference type="ChEBI" id="CHEBI:37563"/>
    </ligand>
</feature>
<dbReference type="Gene3D" id="1.10.246.80">
    <property type="match status" value="1"/>
</dbReference>
<feature type="binding site" evidence="11">
    <location>
        <position position="163"/>
    </location>
    <ligand>
        <name>CTP</name>
        <dbReference type="ChEBI" id="CHEBI:37563"/>
    </ligand>
</feature>
<feature type="binding site" evidence="11">
    <location>
        <position position="154"/>
    </location>
    <ligand>
        <name>CTP</name>
        <dbReference type="ChEBI" id="CHEBI:37563"/>
    </ligand>
</feature>
<feature type="binding site" evidence="11">
    <location>
        <position position="42"/>
    </location>
    <ligand>
        <name>Mg(2+)</name>
        <dbReference type="ChEBI" id="CHEBI:18420"/>
    </ligand>
</feature>
<dbReference type="InterPro" id="IPR032828">
    <property type="entry name" value="PolyA_RNA-bd"/>
</dbReference>
<feature type="binding site" evidence="11">
    <location>
        <position position="111"/>
    </location>
    <ligand>
        <name>ATP</name>
        <dbReference type="ChEBI" id="CHEBI:30616"/>
    </ligand>
</feature>
<keyword evidence="16" id="KW-1185">Reference proteome</keyword>
<feature type="binding site" evidence="11">
    <location>
        <position position="30"/>
    </location>
    <ligand>
        <name>ATP</name>
        <dbReference type="ChEBI" id="CHEBI:30616"/>
    </ligand>
</feature>
<dbReference type="Pfam" id="PF01743">
    <property type="entry name" value="PolyA_pol"/>
    <property type="match status" value="1"/>
</dbReference>
<feature type="binding site" evidence="11">
    <location>
        <position position="160"/>
    </location>
    <ligand>
        <name>CTP</name>
        <dbReference type="ChEBI" id="CHEBI:37563"/>
    </ligand>
</feature>
<comment type="function">
    <text evidence="11">Catalyzes the addition and repair of the essential 3'-terminal CCA sequence in tRNAs without using a nucleic acid template. Adds these three nucleotides in the order of C, C, and A to the tRNA nucleotide-73, using CTP and ATP as substrates and producing inorganic pyrophosphate. tRNA 3'-terminal CCA addition is required both for tRNA processing and repair. Also involved in tRNA surveillance by mediating tandem CCA addition to generate a CCACCA at the 3' terminus of unstable tRNAs. While stable tRNAs receive only 3'-terminal CCA, unstable tRNAs are marked with CCACCA and rapidly degraded.</text>
</comment>
<dbReference type="CDD" id="cd05398">
    <property type="entry name" value="NT_ClassII-CCAase"/>
    <property type="match status" value="1"/>
</dbReference>
<evidence type="ECO:0000256" key="5">
    <source>
        <dbReference type="ARBA" id="ARBA00022723"/>
    </source>
</evidence>
<feature type="binding site" evidence="11">
    <location>
        <position position="154"/>
    </location>
    <ligand>
        <name>ATP</name>
        <dbReference type="ChEBI" id="CHEBI:30616"/>
    </ligand>
</feature>
<keyword evidence="2 11" id="KW-0808">Transferase</keyword>
<dbReference type="GO" id="GO:0000287">
    <property type="term" value="F:magnesium ion binding"/>
    <property type="evidence" value="ECO:0007669"/>
    <property type="project" value="UniProtKB-UniRule"/>
</dbReference>
<accession>A0A370GGU5</accession>
<feature type="domain" description="Poly A polymerase head" evidence="12">
    <location>
        <begin position="22"/>
        <end position="141"/>
    </location>
</feature>
<dbReference type="InterPro" id="IPR023068">
    <property type="entry name" value="CCA-adding_enz_firmicutes"/>
</dbReference>
<feature type="binding site" evidence="11">
    <location>
        <position position="27"/>
    </location>
    <ligand>
        <name>CTP</name>
        <dbReference type="ChEBI" id="CHEBI:37563"/>
    </ligand>
</feature>
<comment type="similarity">
    <text evidence="11">Belongs to the tRNA nucleotidyltransferase/poly(A) polymerase family. Bacterial CCA-adding enzyme type 3 subfamily.</text>
</comment>
<feature type="binding site" evidence="11">
    <location>
        <position position="27"/>
    </location>
    <ligand>
        <name>ATP</name>
        <dbReference type="ChEBI" id="CHEBI:30616"/>
    </ligand>
</feature>
<dbReference type="RefSeq" id="WP_114745339.1">
    <property type="nucleotide sequence ID" value="NZ_QQAY01000004.1"/>
</dbReference>
<reference evidence="15 16" key="1">
    <citation type="submission" date="2018-07" db="EMBL/GenBank/DDBJ databases">
        <title>Genomic Encyclopedia of Type Strains, Phase IV (KMG-IV): sequencing the most valuable type-strain genomes for metagenomic binning, comparative biology and taxonomic classification.</title>
        <authorList>
            <person name="Goeker M."/>
        </authorList>
    </citation>
    <scope>NUCLEOTIDE SEQUENCE [LARGE SCALE GENOMIC DNA]</scope>
    <source>
        <strain evidence="15 16">DSM 25281</strain>
    </source>
</reference>
<feature type="domain" description="CCA-adding enzyme C-terminal" evidence="14">
    <location>
        <begin position="246"/>
        <end position="393"/>
    </location>
</feature>
<evidence type="ECO:0000256" key="2">
    <source>
        <dbReference type="ARBA" id="ARBA00022679"/>
    </source>
</evidence>
<keyword evidence="7 11" id="KW-0692">RNA repair</keyword>
<dbReference type="HAMAP" id="MF_01263">
    <property type="entry name" value="CCA_bact_type3"/>
    <property type="match status" value="1"/>
</dbReference>
<comment type="cofactor">
    <cofactor evidence="1 11">
        <name>Mg(2+)</name>
        <dbReference type="ChEBI" id="CHEBI:18420"/>
    </cofactor>
</comment>
<evidence type="ECO:0000256" key="4">
    <source>
        <dbReference type="ARBA" id="ARBA00022695"/>
    </source>
</evidence>
<dbReference type="Gene3D" id="3.30.460.10">
    <property type="entry name" value="Beta Polymerase, domain 2"/>
    <property type="match status" value="1"/>
</dbReference>
<feature type="binding site" evidence="11">
    <location>
        <position position="157"/>
    </location>
    <ligand>
        <name>ATP</name>
        <dbReference type="ChEBI" id="CHEBI:30616"/>
    </ligand>
</feature>
<proteinExistence type="inferred from homology"/>
<dbReference type="InterPro" id="IPR043519">
    <property type="entry name" value="NT_sf"/>
</dbReference>
<comment type="catalytic activity">
    <reaction evidence="11">
        <text>a tRNA with a 3' CCA end + 2 CTP + ATP = a tRNA with a 3' CCACCA end + 3 diphosphate</text>
        <dbReference type="Rhea" id="RHEA:76235"/>
        <dbReference type="Rhea" id="RHEA-COMP:10468"/>
        <dbReference type="Rhea" id="RHEA-COMP:18655"/>
        <dbReference type="ChEBI" id="CHEBI:30616"/>
        <dbReference type="ChEBI" id="CHEBI:33019"/>
        <dbReference type="ChEBI" id="CHEBI:37563"/>
        <dbReference type="ChEBI" id="CHEBI:83071"/>
        <dbReference type="ChEBI" id="CHEBI:195187"/>
    </reaction>
</comment>
<evidence type="ECO:0000259" key="13">
    <source>
        <dbReference type="Pfam" id="PF12627"/>
    </source>
</evidence>
<keyword evidence="9 11" id="KW-0460">Magnesium</keyword>
<comment type="miscellaneous">
    <text evidence="11">A single active site specifically recognizes both ATP and CTP and is responsible for their addition.</text>
</comment>
<feature type="domain" description="tRNA nucleotidyltransferase/poly(A) polymerase RNA and SrmB- binding" evidence="13">
    <location>
        <begin position="169"/>
        <end position="228"/>
    </location>
</feature>
<dbReference type="Pfam" id="PF12627">
    <property type="entry name" value="PolyA_pol_RNAbd"/>
    <property type="match status" value="1"/>
</dbReference>
<evidence type="ECO:0000259" key="14">
    <source>
        <dbReference type="Pfam" id="PF13735"/>
    </source>
</evidence>
<evidence type="ECO:0000256" key="9">
    <source>
        <dbReference type="ARBA" id="ARBA00022842"/>
    </source>
</evidence>
<name>A0A370GGU5_9BACI</name>
<feature type="binding site" evidence="11">
    <location>
        <position position="157"/>
    </location>
    <ligand>
        <name>CTP</name>
        <dbReference type="ChEBI" id="CHEBI:37563"/>
    </ligand>
</feature>
<dbReference type="GO" id="GO:0160016">
    <property type="term" value="F:CCACCA tRNA nucleotidyltransferase activity"/>
    <property type="evidence" value="ECO:0007669"/>
    <property type="project" value="RHEA"/>
</dbReference>
<keyword evidence="8 11" id="KW-0067">ATP-binding</keyword>
<dbReference type="AlphaFoldDB" id="A0A370GGU5"/>
<dbReference type="GO" id="GO:0004810">
    <property type="term" value="F:CCA tRNA nucleotidyltransferase activity"/>
    <property type="evidence" value="ECO:0007669"/>
    <property type="project" value="UniProtKB-UniRule"/>
</dbReference>
<dbReference type="InterPro" id="IPR050264">
    <property type="entry name" value="Bact_CCA-adding_enz_type3_sf"/>
</dbReference>
<dbReference type="InterPro" id="IPR032810">
    <property type="entry name" value="CCA-adding_enz_C"/>
</dbReference>
<organism evidence="15 16">
    <name type="scientific">Falsibacillus pallidus</name>
    <dbReference type="NCBI Taxonomy" id="493781"/>
    <lineage>
        <taxon>Bacteria</taxon>
        <taxon>Bacillati</taxon>
        <taxon>Bacillota</taxon>
        <taxon>Bacilli</taxon>
        <taxon>Bacillales</taxon>
        <taxon>Bacillaceae</taxon>
        <taxon>Falsibacillus</taxon>
    </lineage>
</organism>
<protein>
    <recommendedName>
        <fullName evidence="11">CCA-adding enzyme</fullName>
        <ecNumber evidence="11">2.7.7.72</ecNumber>
    </recommendedName>
    <alternativeName>
        <fullName evidence="11">CCA tRNA nucleotidyltransferase</fullName>
    </alternativeName>
    <alternativeName>
        <fullName evidence="11">tRNA CCA-pyrophosphorylase</fullName>
    </alternativeName>
    <alternativeName>
        <fullName evidence="11">tRNA adenylyl-/cytidylyl- transferase</fullName>
    </alternativeName>
    <alternativeName>
        <fullName evidence="11">tRNA nucleotidyltransferase</fullName>
    </alternativeName>
    <alternativeName>
        <fullName evidence="11">tRNA-NT</fullName>
    </alternativeName>
</protein>
<evidence type="ECO:0000256" key="10">
    <source>
        <dbReference type="ARBA" id="ARBA00022884"/>
    </source>
</evidence>
<keyword evidence="3 11" id="KW-0819">tRNA processing</keyword>
<evidence type="ECO:0000313" key="15">
    <source>
        <dbReference type="EMBL" id="RDI43015.1"/>
    </source>
</evidence>
<dbReference type="SUPFAM" id="SSF81301">
    <property type="entry name" value="Nucleotidyltransferase"/>
    <property type="match status" value="1"/>
</dbReference>
<evidence type="ECO:0000256" key="6">
    <source>
        <dbReference type="ARBA" id="ARBA00022741"/>
    </source>
</evidence>
<dbReference type="InterPro" id="IPR002646">
    <property type="entry name" value="PolA_pol_head_dom"/>
</dbReference>
<feature type="binding site" evidence="11">
    <location>
        <position position="163"/>
    </location>
    <ligand>
        <name>ATP</name>
        <dbReference type="ChEBI" id="CHEBI:30616"/>
    </ligand>
</feature>
<keyword evidence="4 11" id="KW-0548">Nucleotidyltransferase</keyword>
<evidence type="ECO:0000259" key="12">
    <source>
        <dbReference type="Pfam" id="PF01743"/>
    </source>
</evidence>
<evidence type="ECO:0000256" key="7">
    <source>
        <dbReference type="ARBA" id="ARBA00022800"/>
    </source>
</evidence>
<dbReference type="Gene3D" id="1.10.110.30">
    <property type="match status" value="1"/>
</dbReference>
<dbReference type="PANTHER" id="PTHR46173:SF1">
    <property type="entry name" value="CCA TRNA NUCLEOTIDYLTRANSFERASE 1, MITOCHONDRIAL"/>
    <property type="match status" value="1"/>
</dbReference>
<dbReference type="SUPFAM" id="SSF81891">
    <property type="entry name" value="Poly A polymerase C-terminal region-like"/>
    <property type="match status" value="1"/>
</dbReference>
<comment type="caution">
    <text evidence="15">The sequence shown here is derived from an EMBL/GenBank/DDBJ whole genome shotgun (WGS) entry which is preliminary data.</text>
</comment>
<dbReference type="NCBIfam" id="NF009814">
    <property type="entry name" value="PRK13299.1"/>
    <property type="match status" value="1"/>
</dbReference>
<dbReference type="GO" id="GO:0005524">
    <property type="term" value="F:ATP binding"/>
    <property type="evidence" value="ECO:0007669"/>
    <property type="project" value="UniProtKB-UniRule"/>
</dbReference>
<dbReference type="Pfam" id="PF13735">
    <property type="entry name" value="tRNA_NucTran2_2"/>
    <property type="match status" value="1"/>
</dbReference>
<dbReference type="Proteomes" id="UP000255326">
    <property type="component" value="Unassembled WGS sequence"/>
</dbReference>
<keyword evidence="6 11" id="KW-0547">Nucleotide-binding</keyword>
<keyword evidence="5 11" id="KW-0479">Metal-binding</keyword>
<evidence type="ECO:0000256" key="8">
    <source>
        <dbReference type="ARBA" id="ARBA00022840"/>
    </source>
</evidence>
<dbReference type="Gene3D" id="1.20.58.560">
    <property type="match status" value="1"/>
</dbReference>
<sequence length="399" mass="46106">MIEPFKKALPVLNRIEEAGYEAYFVGGAVRDYLIKREIHDVDIATSAFPEEIKGIFKSTVDVGIEHGTVLVIEKGEPYEITTFRTESEYKDYRRPDKVTFIRSLDKDLERRDFTMNAMAMDARGAIIDPFHGKGAIEKRMIQTVGSADDRFTEDALRILRAVRFAGQLGFRLEKQTQAALGRHAHLLEHIAIERILSEFEKLLNGKSKKESIQLLTEAKIHHYLPGLSDKGTAINEIAKADINSLTSNQMWLFLLFILEEPAPQEFLKRWKMPLKKIKYLTKSLQILRNRAKREWELLDLYEAGIQSAIDVEIIYSVIKNQKSESKIMENEMKRRFELLPIQERGDLDVTGNDLMIWRGQAGGPWIKEELQKIEHAVLNGIVKNEKAIIKEWLESWNRR</sequence>
<dbReference type="GO" id="GO:0042245">
    <property type="term" value="P:RNA repair"/>
    <property type="evidence" value="ECO:0007669"/>
    <property type="project" value="UniProtKB-KW"/>
</dbReference>
<dbReference type="OrthoDB" id="9805698at2"/>